<dbReference type="InterPro" id="IPR009057">
    <property type="entry name" value="Homeodomain-like_sf"/>
</dbReference>
<dbReference type="PROSITE" id="PS50977">
    <property type="entry name" value="HTH_TETR_2"/>
    <property type="match status" value="1"/>
</dbReference>
<dbReference type="AlphaFoldDB" id="A0A150QQ88"/>
<dbReference type="PANTHER" id="PTHR30055:SF209">
    <property type="entry name" value="POSSIBLE TRANSCRIPTIONAL REGULATORY PROTEIN (PROBABLY TETR-FAMILY)"/>
    <property type="match status" value="1"/>
</dbReference>
<organism evidence="4 5">
    <name type="scientific">Sorangium cellulosum</name>
    <name type="common">Polyangium cellulosum</name>
    <dbReference type="NCBI Taxonomy" id="56"/>
    <lineage>
        <taxon>Bacteria</taxon>
        <taxon>Pseudomonadati</taxon>
        <taxon>Myxococcota</taxon>
        <taxon>Polyangia</taxon>
        <taxon>Polyangiales</taxon>
        <taxon>Polyangiaceae</taxon>
        <taxon>Sorangium</taxon>
    </lineage>
</organism>
<dbReference type="GO" id="GO:0003700">
    <property type="term" value="F:DNA-binding transcription factor activity"/>
    <property type="evidence" value="ECO:0007669"/>
    <property type="project" value="TreeGrafter"/>
</dbReference>
<dbReference type="Pfam" id="PF00440">
    <property type="entry name" value="TetR_N"/>
    <property type="match status" value="1"/>
</dbReference>
<dbReference type="OrthoDB" id="7056813at2"/>
<dbReference type="InterPro" id="IPR036271">
    <property type="entry name" value="Tet_transcr_reg_TetR-rel_C_sf"/>
</dbReference>
<evidence type="ECO:0000256" key="2">
    <source>
        <dbReference type="PROSITE-ProRule" id="PRU00335"/>
    </source>
</evidence>
<protein>
    <submittedName>
        <fullName evidence="4">TetR family transcriptional regulator</fullName>
    </submittedName>
</protein>
<dbReference type="RefSeq" id="WP_061608063.1">
    <property type="nucleotide sequence ID" value="NZ_JEMA01000444.1"/>
</dbReference>
<evidence type="ECO:0000256" key="1">
    <source>
        <dbReference type="ARBA" id="ARBA00023125"/>
    </source>
</evidence>
<name>A0A150QQ88_SORCE</name>
<dbReference type="InterPro" id="IPR050109">
    <property type="entry name" value="HTH-type_TetR-like_transc_reg"/>
</dbReference>
<dbReference type="InterPro" id="IPR001647">
    <property type="entry name" value="HTH_TetR"/>
</dbReference>
<feature type="DNA-binding region" description="H-T-H motif" evidence="2">
    <location>
        <begin position="39"/>
        <end position="58"/>
    </location>
</feature>
<dbReference type="SUPFAM" id="SSF46689">
    <property type="entry name" value="Homeodomain-like"/>
    <property type="match status" value="1"/>
</dbReference>
<dbReference type="Gene3D" id="1.10.357.10">
    <property type="entry name" value="Tetracycline Repressor, domain 2"/>
    <property type="match status" value="1"/>
</dbReference>
<evidence type="ECO:0000313" key="5">
    <source>
        <dbReference type="Proteomes" id="UP000075260"/>
    </source>
</evidence>
<dbReference type="PRINTS" id="PR00455">
    <property type="entry name" value="HTHTETR"/>
</dbReference>
<sequence length="242" mass="25156">MGRPLPPVADDVGGHDVVRARIIAAGAELLAEGGRDALTTRAVAAAAGVQAPTIYRLFGDKGGLLEAVAEHGLARYIAQKKAHVPLADPLEDLRAGWDFNVAFGLAHPAIFAIMNGDPRPGQRSPVVASGLAILERRIQRLAQAGRLRVPEERAVNLVRASGVGTVLVLLGMPEDRRDLGLSAAARESVIAAITSAEPITGRPGAAEAAIALRASLDDAAALTPGERHLLTELLDRLARSGA</sequence>
<dbReference type="GO" id="GO:0000976">
    <property type="term" value="F:transcription cis-regulatory region binding"/>
    <property type="evidence" value="ECO:0007669"/>
    <property type="project" value="TreeGrafter"/>
</dbReference>
<dbReference type="EMBL" id="JEMA01000444">
    <property type="protein sequence ID" value="KYF69846.1"/>
    <property type="molecule type" value="Genomic_DNA"/>
</dbReference>
<reference evidence="4 5" key="1">
    <citation type="submission" date="2014-02" db="EMBL/GenBank/DDBJ databases">
        <title>The small core and large imbalanced accessory genome model reveals a collaborative survival strategy of Sorangium cellulosum strains in nature.</title>
        <authorList>
            <person name="Han K."/>
            <person name="Peng R."/>
            <person name="Blom J."/>
            <person name="Li Y.-Z."/>
        </authorList>
    </citation>
    <scope>NUCLEOTIDE SEQUENCE [LARGE SCALE GENOMIC DNA]</scope>
    <source>
        <strain evidence="4 5">So0008-312</strain>
    </source>
</reference>
<accession>A0A150QQ88</accession>
<proteinExistence type="predicted"/>
<evidence type="ECO:0000259" key="3">
    <source>
        <dbReference type="PROSITE" id="PS50977"/>
    </source>
</evidence>
<dbReference type="PANTHER" id="PTHR30055">
    <property type="entry name" value="HTH-TYPE TRANSCRIPTIONAL REGULATOR RUTR"/>
    <property type="match status" value="1"/>
</dbReference>
<dbReference type="Proteomes" id="UP000075260">
    <property type="component" value="Unassembled WGS sequence"/>
</dbReference>
<evidence type="ECO:0000313" key="4">
    <source>
        <dbReference type="EMBL" id="KYF69846.1"/>
    </source>
</evidence>
<feature type="domain" description="HTH tetR-type" evidence="3">
    <location>
        <begin position="16"/>
        <end position="76"/>
    </location>
</feature>
<keyword evidence="1 2" id="KW-0238">DNA-binding</keyword>
<dbReference type="SUPFAM" id="SSF48498">
    <property type="entry name" value="Tetracyclin repressor-like, C-terminal domain"/>
    <property type="match status" value="1"/>
</dbReference>
<gene>
    <name evidence="4" type="ORF">BE15_23835</name>
</gene>
<comment type="caution">
    <text evidence="4">The sequence shown here is derived from an EMBL/GenBank/DDBJ whole genome shotgun (WGS) entry which is preliminary data.</text>
</comment>